<evidence type="ECO:0000259" key="8">
    <source>
        <dbReference type="Pfam" id="PF23354"/>
    </source>
</evidence>
<evidence type="ECO:0000256" key="1">
    <source>
        <dbReference type="ARBA" id="ARBA00004123"/>
    </source>
</evidence>
<feature type="domain" description="NUP160 C-terminal TPR" evidence="7">
    <location>
        <begin position="1189"/>
        <end position="1441"/>
    </location>
</feature>
<keyword evidence="10" id="KW-1185">Reference proteome</keyword>
<dbReference type="InterPro" id="IPR056535">
    <property type="entry name" value="TPR_NUP160_M"/>
</dbReference>
<dbReference type="Proteomes" id="UP000314986">
    <property type="component" value="Unassembled WGS sequence"/>
</dbReference>
<dbReference type="Pfam" id="PF23347">
    <property type="entry name" value="TPR_Nup160_C"/>
    <property type="match status" value="1"/>
</dbReference>
<dbReference type="GeneTree" id="ENSGT00390000000972"/>
<evidence type="ECO:0000256" key="2">
    <source>
        <dbReference type="ARBA" id="ARBA00022448"/>
    </source>
</evidence>
<sequence>MYIIIIVHKKNLSPKRLISLRQCLSFIPFSSLNPTLRPPSSPPYSHFSLDQCTTEWSASVLYILCSLYKIVVSVSLCGLIYVFFAGVSAVPGVKYSDSAGGFFYEESGKLQSVTRNRFIHWCVHSGDTLQLLEQSLDANLLNNAVRLKIPHCALLPGGVHVHETHDRVTLLILTNQTVHRIVLPHPSRMYRSELISEAHVQSIFTDIGKVNLQDPSNMCVIPSVPGHASSSTASASWLNNEGEALFALASGSGAILIIRLPEADSEGRLKQSSVMQRLLTGWMPTAIRGEQGPSDLPVSLAVQLLEHDAFIFALCQDHKLRLWSYKDQLCLMVADLLVFMPANKELKHMGSLGHKLRLAYSSTGFYLSVYLHCPKRGQFCVFQLVSSIESSRYSLDHISTLFCTQEVLVDFALTPTDIWALWQDEENQASVKYINFEHNNAGQWNQVFVQPVADEEIHVPEDQDPKEAYLDYLFAPGRFTPQAVLKALQISSRCAERILEPSVAGLKKEVTLAVESAIQNSVTEYEFSQEIYRQLQVEFWSKFYACCLQYQEVLARPLALLVNPHTNMVCLLKKGFTSFLFPCPLIDHLYMSSDEHLLVEDETAITDDPDVAKDLLQLVYCLRLVGDSISPEMASLMEMAVSHLQSPERAAEQVMQDLLTRDTSDLMELQCKLQDIRNPAHVIGLLLRDMDLESELDIGDGTAQPLPVRMNLAQLFGGSIGVSVLCQAAYHMSSTRFLICRDLLILQQLMLHLGENAVLAGGGCLLQLQQELMPRTGLLLSSYYVLRWASQTLASAVPIDTLELNLRQLSVLELSDTTTITSHRTVTSPRTVVELFYQNVARKHIISRLLSQQNSPLSQGALCWSPLSMAIANHLLQALWVNNSSFLFPEFLMGHCQYTQLQEYVRLLQPWCEVNVGSRRFALAQCYLVTGEGHKALDCFCEGAAAVGREEFLDRLIHTEDEEATSTPRLQYYNKVLRVLEDVGLPELVLELAAVAVIEAKDDWKMQATLWTKIFKHHLDLGHNNQAYEALTQNPDSSRRLDCLRELVVVLCERSQLQHLVQFPYVNLHDEVVGIIESRARAVDLMAHNYYELLYAFHIQRHNFRKAGTVMFEYGMRLGQEVRTLHGLQKQANCYLTGINCLRLIRPQYAWIVRPAAGARYERPGASPKRTHDGELTTAPSGCQIDVVELRELEKEYMLARTRLLLAQHDPPSVAIAGSALAEELVALLVQVGLFDAAISLCQTFALSLSPIFEGLAFKCVKLQLSGEAVQSEAWEWLAANQISSVITTKECSATDEAWRLLSSYLTRHKSQSALYHRCVINKLLSHGVPLPDWLINSYKEVDAAELLRLYLNYDALEEAGSLVLEYVDALLGKGHQYFGIERPLSATAPLVWLPYTAIDQLLQALGDNQSNVGNLRVSLWSRLEEYHHRVERATWDRSHMRRQ</sequence>
<feature type="transmembrane region" description="Helical" evidence="4">
    <location>
        <begin position="60"/>
        <end position="84"/>
    </location>
</feature>
<reference evidence="9" key="5">
    <citation type="submission" date="2025-09" db="UniProtKB">
        <authorList>
            <consortium name="Ensembl"/>
        </authorList>
    </citation>
    <scope>IDENTIFICATION</scope>
</reference>
<dbReference type="InterPro" id="IPR056547">
    <property type="entry name" value="NUP160_helical"/>
</dbReference>
<comment type="subcellular location">
    <subcellularLocation>
        <location evidence="1">Nucleus</location>
    </subcellularLocation>
</comment>
<feature type="domain" description="NUP160 helical" evidence="6">
    <location>
        <begin position="608"/>
        <end position="836"/>
    </location>
</feature>
<accession>A0A4W3IF91</accession>
<feature type="domain" description="NUP160 middle TPR" evidence="8">
    <location>
        <begin position="880"/>
        <end position="1144"/>
    </location>
</feature>
<dbReference type="OMA" id="TLWKNNM"/>
<evidence type="ECO:0000259" key="7">
    <source>
        <dbReference type="Pfam" id="PF23347"/>
    </source>
</evidence>
<protein>
    <submittedName>
        <fullName evidence="9">Nucleoporin 160</fullName>
    </submittedName>
</protein>
<evidence type="ECO:0000313" key="9">
    <source>
        <dbReference type="Ensembl" id="ENSCMIP00000028914.1"/>
    </source>
</evidence>
<evidence type="ECO:0000256" key="3">
    <source>
        <dbReference type="ARBA" id="ARBA00023242"/>
    </source>
</evidence>
<evidence type="ECO:0000256" key="4">
    <source>
        <dbReference type="SAM" id="Phobius"/>
    </source>
</evidence>
<reference evidence="10" key="1">
    <citation type="journal article" date="2006" name="Science">
        <title>Ancient noncoding elements conserved in the human genome.</title>
        <authorList>
            <person name="Venkatesh B."/>
            <person name="Kirkness E.F."/>
            <person name="Loh Y.H."/>
            <person name="Halpern A.L."/>
            <person name="Lee A.P."/>
            <person name="Johnson J."/>
            <person name="Dandona N."/>
            <person name="Viswanathan L.D."/>
            <person name="Tay A."/>
            <person name="Venter J.C."/>
            <person name="Strausberg R.L."/>
            <person name="Brenner S."/>
        </authorList>
    </citation>
    <scope>NUCLEOTIDE SEQUENCE [LARGE SCALE GENOMIC DNA]</scope>
</reference>
<dbReference type="Pfam" id="PF11715">
    <property type="entry name" value="Beta-prop_Nup120_160"/>
    <property type="match status" value="1"/>
</dbReference>
<dbReference type="STRING" id="7868.ENSCMIP00000028914"/>
<dbReference type="PANTHER" id="PTHR21286">
    <property type="entry name" value="NUCLEAR PORE COMPLEX PROTEIN NUP160"/>
    <property type="match status" value="1"/>
</dbReference>
<name>A0A4W3IF91_CALMI</name>
<reference evidence="9" key="4">
    <citation type="submission" date="2025-08" db="UniProtKB">
        <authorList>
            <consortium name="Ensembl"/>
        </authorList>
    </citation>
    <scope>IDENTIFICATION</scope>
</reference>
<keyword evidence="4" id="KW-0812">Transmembrane</keyword>
<keyword evidence="4" id="KW-1133">Transmembrane helix</keyword>
<keyword evidence="3" id="KW-0539">Nucleus</keyword>
<dbReference type="GO" id="GO:0005643">
    <property type="term" value="C:nuclear pore"/>
    <property type="evidence" value="ECO:0007669"/>
    <property type="project" value="TreeGrafter"/>
</dbReference>
<evidence type="ECO:0000313" key="10">
    <source>
        <dbReference type="Proteomes" id="UP000314986"/>
    </source>
</evidence>
<dbReference type="InterPro" id="IPR059141">
    <property type="entry name" value="Beta-prop_Nup120_160"/>
</dbReference>
<feature type="domain" description="Nucleoporin Nup120/160 beta-propeller" evidence="5">
    <location>
        <begin position="117"/>
        <end position="584"/>
    </location>
</feature>
<dbReference type="Pfam" id="PF23354">
    <property type="entry name" value="TPR_NUP160_120_M"/>
    <property type="match status" value="1"/>
</dbReference>
<dbReference type="PANTHER" id="PTHR21286:SF0">
    <property type="entry name" value="NUCLEAR PORE COMPLEX PROTEIN NUP160"/>
    <property type="match status" value="1"/>
</dbReference>
<reference evidence="10" key="3">
    <citation type="journal article" date="2014" name="Nature">
        <title>Elephant shark genome provides unique insights into gnathostome evolution.</title>
        <authorList>
            <consortium name="International Elephant Shark Genome Sequencing Consortium"/>
            <person name="Venkatesh B."/>
            <person name="Lee A.P."/>
            <person name="Ravi V."/>
            <person name="Maurya A.K."/>
            <person name="Lian M.M."/>
            <person name="Swann J.B."/>
            <person name="Ohta Y."/>
            <person name="Flajnik M.F."/>
            <person name="Sutoh Y."/>
            <person name="Kasahara M."/>
            <person name="Hoon S."/>
            <person name="Gangu V."/>
            <person name="Roy S.W."/>
            <person name="Irimia M."/>
            <person name="Korzh V."/>
            <person name="Kondrychyn I."/>
            <person name="Lim Z.W."/>
            <person name="Tay B.H."/>
            <person name="Tohari S."/>
            <person name="Kong K.W."/>
            <person name="Ho S."/>
            <person name="Lorente-Galdos B."/>
            <person name="Quilez J."/>
            <person name="Marques-Bonet T."/>
            <person name="Raney B.J."/>
            <person name="Ingham P.W."/>
            <person name="Tay A."/>
            <person name="Hillier L.W."/>
            <person name="Minx P."/>
            <person name="Boehm T."/>
            <person name="Wilson R.K."/>
            <person name="Brenner S."/>
            <person name="Warren W.C."/>
        </authorList>
    </citation>
    <scope>NUCLEOTIDE SEQUENCE [LARGE SCALE GENOMIC DNA]</scope>
</reference>
<dbReference type="InterPro" id="IPR056536">
    <property type="entry name" value="TPR_NUP160_C"/>
</dbReference>
<keyword evidence="2" id="KW-0813">Transport</keyword>
<organism evidence="9 10">
    <name type="scientific">Callorhinchus milii</name>
    <name type="common">Ghost shark</name>
    <dbReference type="NCBI Taxonomy" id="7868"/>
    <lineage>
        <taxon>Eukaryota</taxon>
        <taxon>Metazoa</taxon>
        <taxon>Chordata</taxon>
        <taxon>Craniata</taxon>
        <taxon>Vertebrata</taxon>
        <taxon>Chondrichthyes</taxon>
        <taxon>Holocephali</taxon>
        <taxon>Chimaeriformes</taxon>
        <taxon>Callorhinchidae</taxon>
        <taxon>Callorhinchus</taxon>
    </lineage>
</organism>
<evidence type="ECO:0000259" key="5">
    <source>
        <dbReference type="Pfam" id="PF11715"/>
    </source>
</evidence>
<evidence type="ECO:0000259" key="6">
    <source>
        <dbReference type="Pfam" id="PF23345"/>
    </source>
</evidence>
<proteinExistence type="predicted"/>
<reference evidence="10" key="2">
    <citation type="journal article" date="2007" name="PLoS Biol.">
        <title>Survey sequencing and comparative analysis of the elephant shark (Callorhinchus milii) genome.</title>
        <authorList>
            <person name="Venkatesh B."/>
            <person name="Kirkness E.F."/>
            <person name="Loh Y.H."/>
            <person name="Halpern A.L."/>
            <person name="Lee A.P."/>
            <person name="Johnson J."/>
            <person name="Dandona N."/>
            <person name="Viswanathan L.D."/>
            <person name="Tay A."/>
            <person name="Venter J.C."/>
            <person name="Strausberg R.L."/>
            <person name="Brenner S."/>
        </authorList>
    </citation>
    <scope>NUCLEOTIDE SEQUENCE [LARGE SCALE GENOMIC DNA]</scope>
</reference>
<dbReference type="InParanoid" id="A0A4W3IF91"/>
<dbReference type="Ensembl" id="ENSCMIT00000029375.1">
    <property type="protein sequence ID" value="ENSCMIP00000028914.1"/>
    <property type="gene ID" value="ENSCMIG00000012483.1"/>
</dbReference>
<keyword evidence="4" id="KW-0472">Membrane</keyword>
<dbReference type="GO" id="GO:0017056">
    <property type="term" value="F:structural constituent of nuclear pore"/>
    <property type="evidence" value="ECO:0007669"/>
    <property type="project" value="TreeGrafter"/>
</dbReference>
<dbReference type="Pfam" id="PF23345">
    <property type="entry name" value="NUP160_helical"/>
    <property type="match status" value="1"/>
</dbReference>
<dbReference type="InterPro" id="IPR021717">
    <property type="entry name" value="Nucleoporin_Nup160"/>
</dbReference>